<dbReference type="InterPro" id="IPR045064">
    <property type="entry name" value="Reticulon-like"/>
</dbReference>
<dbReference type="PANTHER" id="PTHR10994:SF193">
    <property type="entry name" value="RETICULON-LIKE PROTEIN"/>
    <property type="match status" value="1"/>
</dbReference>
<dbReference type="Proteomes" id="UP000813463">
    <property type="component" value="Chromosome 2"/>
</dbReference>
<keyword evidence="2 6" id="KW-0812">Transmembrane</keyword>
<dbReference type="GO" id="GO:0005789">
    <property type="term" value="C:endoplasmic reticulum membrane"/>
    <property type="evidence" value="ECO:0007669"/>
    <property type="project" value="UniProtKB-SubCell"/>
</dbReference>
<evidence type="ECO:0000313" key="10">
    <source>
        <dbReference type="RefSeq" id="XP_021850528.1"/>
    </source>
</evidence>
<evidence type="ECO:0000256" key="6">
    <source>
        <dbReference type="RuleBase" id="RU363132"/>
    </source>
</evidence>
<dbReference type="GeneID" id="110790090"/>
<feature type="transmembrane region" description="Helical" evidence="6">
    <location>
        <begin position="147"/>
        <end position="165"/>
    </location>
</feature>
<proteinExistence type="predicted"/>
<feature type="transmembrane region" description="Helical" evidence="6">
    <location>
        <begin position="213"/>
        <end position="238"/>
    </location>
</feature>
<name>A0A9R0IJL8_SPIOL</name>
<evidence type="ECO:0000256" key="2">
    <source>
        <dbReference type="ARBA" id="ARBA00022692"/>
    </source>
</evidence>
<dbReference type="GO" id="GO:0009617">
    <property type="term" value="P:response to bacterium"/>
    <property type="evidence" value="ECO:0007669"/>
    <property type="project" value="InterPro"/>
</dbReference>
<organism evidence="9 10">
    <name type="scientific">Spinacia oleracea</name>
    <name type="common">Spinach</name>
    <dbReference type="NCBI Taxonomy" id="3562"/>
    <lineage>
        <taxon>Eukaryota</taxon>
        <taxon>Viridiplantae</taxon>
        <taxon>Streptophyta</taxon>
        <taxon>Embryophyta</taxon>
        <taxon>Tracheophyta</taxon>
        <taxon>Spermatophyta</taxon>
        <taxon>Magnoliopsida</taxon>
        <taxon>eudicotyledons</taxon>
        <taxon>Gunneridae</taxon>
        <taxon>Pentapetalae</taxon>
        <taxon>Caryophyllales</taxon>
        <taxon>Chenopodiaceae</taxon>
        <taxon>Chenopodioideae</taxon>
        <taxon>Anserineae</taxon>
        <taxon>Spinacia</taxon>
    </lineage>
</organism>
<evidence type="ECO:0000256" key="1">
    <source>
        <dbReference type="ARBA" id="ARBA00004477"/>
    </source>
</evidence>
<dbReference type="PANTHER" id="PTHR10994">
    <property type="entry name" value="RETICULON"/>
    <property type="match status" value="1"/>
</dbReference>
<keyword evidence="3 6" id="KW-0256">Endoplasmic reticulum</keyword>
<dbReference type="InterPro" id="IPR003388">
    <property type="entry name" value="Reticulon"/>
</dbReference>
<evidence type="ECO:0000256" key="7">
    <source>
        <dbReference type="SAM" id="MobiDB-lite"/>
    </source>
</evidence>
<dbReference type="KEGG" id="soe:110790090"/>
<dbReference type="PROSITE" id="PS50845">
    <property type="entry name" value="RETICULON"/>
    <property type="match status" value="1"/>
</dbReference>
<sequence>MSEITDNGAPHPEGGESFMEKIAEKLHFHDSHDQEKKHEEEEKHEEKKHHDSSSSSSSSSSDSESDKPKKTSSPSAAAAAVSSAQAKINRLFGREKPVHKVLGGGKPADVFLWRNKKISATVLGGATAIWILFELIGYHLLTLVCHLLIFSLSVLFLWANASTFINKSSPPHIPEVALPEKPILEIVGALRAELNRGLSVLHDVATGKDLKKFLAVIAGLWFLSIVGKSCDFLTLFYINFVLLHTVPVLYEKYEDHVDAFAEKAMGEAKKHYGVVNERYISKIPRGPLKSKKAE</sequence>
<keyword evidence="5 6" id="KW-0472">Membrane</keyword>
<dbReference type="RefSeq" id="XP_021850528.1">
    <property type="nucleotide sequence ID" value="XM_021994836.2"/>
</dbReference>
<evidence type="ECO:0000259" key="8">
    <source>
        <dbReference type="PROSITE" id="PS50845"/>
    </source>
</evidence>
<feature type="compositionally biased region" description="Low complexity" evidence="7">
    <location>
        <begin position="53"/>
        <end position="62"/>
    </location>
</feature>
<evidence type="ECO:0000313" key="9">
    <source>
        <dbReference type="Proteomes" id="UP000813463"/>
    </source>
</evidence>
<keyword evidence="9" id="KW-1185">Reference proteome</keyword>
<dbReference type="AlphaFoldDB" id="A0A9R0IJL8"/>
<comment type="subcellular location">
    <subcellularLocation>
        <location evidence="1 6">Endoplasmic reticulum membrane</location>
        <topology evidence="1 6">Multi-pass membrane protein</topology>
    </subcellularLocation>
</comment>
<protein>
    <recommendedName>
        <fullName evidence="6">Reticulon-like protein</fullName>
    </recommendedName>
</protein>
<gene>
    <name evidence="10" type="primary">LOC110790090</name>
</gene>
<feature type="domain" description="Reticulon" evidence="8">
    <location>
        <begin position="107"/>
        <end position="294"/>
    </location>
</feature>
<dbReference type="OrthoDB" id="1689738at2759"/>
<evidence type="ECO:0000256" key="4">
    <source>
        <dbReference type="ARBA" id="ARBA00022989"/>
    </source>
</evidence>
<reference evidence="9" key="1">
    <citation type="journal article" date="2021" name="Nat. Commun.">
        <title>Genomic analyses provide insights into spinach domestication and the genetic basis of agronomic traits.</title>
        <authorList>
            <person name="Cai X."/>
            <person name="Sun X."/>
            <person name="Xu C."/>
            <person name="Sun H."/>
            <person name="Wang X."/>
            <person name="Ge C."/>
            <person name="Zhang Z."/>
            <person name="Wang Q."/>
            <person name="Fei Z."/>
            <person name="Jiao C."/>
            <person name="Wang Q."/>
        </authorList>
    </citation>
    <scope>NUCLEOTIDE SEQUENCE [LARGE SCALE GENOMIC DNA]</scope>
    <source>
        <strain evidence="9">cv. Varoflay</strain>
    </source>
</reference>
<accession>A0A9R0IJL8</accession>
<reference evidence="10" key="2">
    <citation type="submission" date="2025-08" db="UniProtKB">
        <authorList>
            <consortium name="RefSeq"/>
        </authorList>
    </citation>
    <scope>IDENTIFICATION</scope>
    <source>
        <tissue evidence="10">Leaf</tissue>
    </source>
</reference>
<keyword evidence="4 6" id="KW-1133">Transmembrane helix</keyword>
<evidence type="ECO:0000256" key="3">
    <source>
        <dbReference type="ARBA" id="ARBA00022824"/>
    </source>
</evidence>
<evidence type="ECO:0000256" key="5">
    <source>
        <dbReference type="ARBA" id="ARBA00023136"/>
    </source>
</evidence>
<feature type="region of interest" description="Disordered" evidence="7">
    <location>
        <begin position="1"/>
        <end position="78"/>
    </location>
</feature>
<feature type="compositionally biased region" description="Basic and acidic residues" evidence="7">
    <location>
        <begin position="18"/>
        <end position="52"/>
    </location>
</feature>
<dbReference type="Pfam" id="PF02453">
    <property type="entry name" value="Reticulon"/>
    <property type="match status" value="1"/>
</dbReference>